<dbReference type="InterPro" id="IPR025724">
    <property type="entry name" value="GAG-pre-integrase_dom"/>
</dbReference>
<feature type="compositionally biased region" description="Low complexity" evidence="2">
    <location>
        <begin position="18"/>
        <end position="32"/>
    </location>
</feature>
<evidence type="ECO:0000256" key="1">
    <source>
        <dbReference type="SAM" id="Coils"/>
    </source>
</evidence>
<accession>A0ABQ7U8W0</accession>
<name>A0ABQ7U8W0_SOLTU</name>
<dbReference type="EMBL" id="JAIVGD010000023">
    <property type="protein sequence ID" value="KAH0743350.1"/>
    <property type="molecule type" value="Genomic_DNA"/>
</dbReference>
<keyword evidence="1" id="KW-0175">Coiled coil</keyword>
<gene>
    <name evidence="4" type="ORF">KY290_031343</name>
</gene>
<feature type="domain" description="GAG-pre-integrase" evidence="3">
    <location>
        <begin position="156"/>
        <end position="195"/>
    </location>
</feature>
<keyword evidence="5" id="KW-1185">Reference proteome</keyword>
<evidence type="ECO:0000313" key="5">
    <source>
        <dbReference type="Proteomes" id="UP000826656"/>
    </source>
</evidence>
<protein>
    <recommendedName>
        <fullName evidence="3">GAG-pre-integrase domain-containing protein</fullName>
    </recommendedName>
</protein>
<reference evidence="4 5" key="1">
    <citation type="journal article" date="2021" name="bioRxiv">
        <title>Chromosome-scale and haplotype-resolved genome assembly of a tetraploid potato cultivar.</title>
        <authorList>
            <person name="Sun H."/>
            <person name="Jiao W.-B."/>
            <person name="Krause K."/>
            <person name="Campoy J.A."/>
            <person name="Goel M."/>
            <person name="Folz-Donahue K."/>
            <person name="Kukat C."/>
            <person name="Huettel B."/>
            <person name="Schneeberger K."/>
        </authorList>
    </citation>
    <scope>NUCLEOTIDE SEQUENCE [LARGE SCALE GENOMIC DNA]</scope>
    <source>
        <strain evidence="4">SolTubOtavaFocal</strain>
        <tissue evidence="4">Leaves</tissue>
    </source>
</reference>
<evidence type="ECO:0000256" key="2">
    <source>
        <dbReference type="SAM" id="MobiDB-lite"/>
    </source>
</evidence>
<dbReference type="Proteomes" id="UP000826656">
    <property type="component" value="Unassembled WGS sequence"/>
</dbReference>
<organism evidence="4 5">
    <name type="scientific">Solanum tuberosum</name>
    <name type="common">Potato</name>
    <dbReference type="NCBI Taxonomy" id="4113"/>
    <lineage>
        <taxon>Eukaryota</taxon>
        <taxon>Viridiplantae</taxon>
        <taxon>Streptophyta</taxon>
        <taxon>Embryophyta</taxon>
        <taxon>Tracheophyta</taxon>
        <taxon>Spermatophyta</taxon>
        <taxon>Magnoliopsida</taxon>
        <taxon>eudicotyledons</taxon>
        <taxon>Gunneridae</taxon>
        <taxon>Pentapetalae</taxon>
        <taxon>asterids</taxon>
        <taxon>lamiids</taxon>
        <taxon>Solanales</taxon>
        <taxon>Solanaceae</taxon>
        <taxon>Solanoideae</taxon>
        <taxon>Solaneae</taxon>
        <taxon>Solanum</taxon>
    </lineage>
</organism>
<feature type="coiled-coil region" evidence="1">
    <location>
        <begin position="64"/>
        <end position="91"/>
    </location>
</feature>
<comment type="caution">
    <text evidence="4">The sequence shown here is derived from an EMBL/GenBank/DDBJ whole genome shotgun (WGS) entry which is preliminary data.</text>
</comment>
<sequence>MDFSKSNLLNEEMRKKSLGSSSSDVLVTSPSGRNKTCDYHNRKQNRRKSKGILMYIESYHCGMKGQTKKLFQKLKRENKDKEETKEDGDENCIATFTTEDLVIVLDADLISISCDESSWVVDTGATSLVTSREKLIKGSYIVAHGNKHCGPYWATTSTFVDMVNAVESDSSSTLWHKRLSHISEKGLNILAKKKL</sequence>
<feature type="region of interest" description="Disordered" evidence="2">
    <location>
        <begin position="14"/>
        <end position="39"/>
    </location>
</feature>
<dbReference type="Pfam" id="PF13976">
    <property type="entry name" value="gag_pre-integrs"/>
    <property type="match status" value="1"/>
</dbReference>
<evidence type="ECO:0000259" key="3">
    <source>
        <dbReference type="Pfam" id="PF13976"/>
    </source>
</evidence>
<proteinExistence type="predicted"/>
<evidence type="ECO:0000313" key="4">
    <source>
        <dbReference type="EMBL" id="KAH0743350.1"/>
    </source>
</evidence>